<feature type="compositionally biased region" description="Polar residues" evidence="1">
    <location>
        <begin position="131"/>
        <end position="141"/>
    </location>
</feature>
<feature type="compositionally biased region" description="Polar residues" evidence="1">
    <location>
        <begin position="28"/>
        <end position="38"/>
    </location>
</feature>
<protein>
    <submittedName>
        <fullName evidence="2">Uncharacterized protein</fullName>
    </submittedName>
</protein>
<keyword evidence="3" id="KW-1185">Reference proteome</keyword>
<evidence type="ECO:0000313" key="3">
    <source>
        <dbReference type="Proteomes" id="UP000054166"/>
    </source>
</evidence>
<reference evidence="2 3" key="1">
    <citation type="submission" date="2014-04" db="EMBL/GenBank/DDBJ databases">
        <authorList>
            <consortium name="DOE Joint Genome Institute"/>
            <person name="Kuo A."/>
            <person name="Tarkka M."/>
            <person name="Buscot F."/>
            <person name="Kohler A."/>
            <person name="Nagy L.G."/>
            <person name="Floudas D."/>
            <person name="Copeland A."/>
            <person name="Barry K.W."/>
            <person name="Cichocki N."/>
            <person name="Veneault-Fourrey C."/>
            <person name="LaButti K."/>
            <person name="Lindquist E.A."/>
            <person name="Lipzen A."/>
            <person name="Lundell T."/>
            <person name="Morin E."/>
            <person name="Murat C."/>
            <person name="Sun H."/>
            <person name="Tunlid A."/>
            <person name="Henrissat B."/>
            <person name="Grigoriev I.V."/>
            <person name="Hibbett D.S."/>
            <person name="Martin F."/>
            <person name="Nordberg H.P."/>
            <person name="Cantor M.N."/>
            <person name="Hua S.X."/>
        </authorList>
    </citation>
    <scope>NUCLEOTIDE SEQUENCE [LARGE SCALE GENOMIC DNA]</scope>
    <source>
        <strain evidence="2 3">F 1598</strain>
    </source>
</reference>
<feature type="compositionally biased region" description="Polar residues" evidence="1">
    <location>
        <begin position="149"/>
        <end position="160"/>
    </location>
</feature>
<feature type="compositionally biased region" description="Polar residues" evidence="1">
    <location>
        <begin position="181"/>
        <end position="201"/>
    </location>
</feature>
<accession>A0A0C3ETA0</accession>
<evidence type="ECO:0000256" key="1">
    <source>
        <dbReference type="SAM" id="MobiDB-lite"/>
    </source>
</evidence>
<sequence>LSKLPFDIIVINRSEGFLSPEYFLSPPTTAQRQISASSESDDDGDLYGDLAADLSGDDVGRGDSHMSSLFTSSLDLSPPSRSGPGSSLLPQMSTLHREKIYVASNSHSVDRDEPEDVTQGANPSPLPAGNRRQSGPFSSLKLSPPPRQLNPNEASSSVSTARARHKQQSRRHGDRDEILNFLNTPQDSNLSLTRPTLNRRR</sequence>
<feature type="region of interest" description="Disordered" evidence="1">
    <location>
        <begin position="28"/>
        <end position="90"/>
    </location>
</feature>
<proteinExistence type="predicted"/>
<dbReference type="EMBL" id="KN833359">
    <property type="protein sequence ID" value="KIM71319.1"/>
    <property type="molecule type" value="Genomic_DNA"/>
</dbReference>
<feature type="region of interest" description="Disordered" evidence="1">
    <location>
        <begin position="104"/>
        <end position="201"/>
    </location>
</feature>
<dbReference type="Proteomes" id="UP000054166">
    <property type="component" value="Unassembled WGS sequence"/>
</dbReference>
<evidence type="ECO:0000313" key="2">
    <source>
        <dbReference type="EMBL" id="KIM71319.1"/>
    </source>
</evidence>
<feature type="non-terminal residue" evidence="2">
    <location>
        <position position="1"/>
    </location>
</feature>
<dbReference type="HOGENOM" id="CLU_1360897_0_0_1"/>
<reference evidence="3" key="2">
    <citation type="submission" date="2015-01" db="EMBL/GenBank/DDBJ databases">
        <title>Evolutionary Origins and Diversification of the Mycorrhizal Mutualists.</title>
        <authorList>
            <consortium name="DOE Joint Genome Institute"/>
            <consortium name="Mycorrhizal Genomics Consortium"/>
            <person name="Kohler A."/>
            <person name="Kuo A."/>
            <person name="Nagy L.G."/>
            <person name="Floudas D."/>
            <person name="Copeland A."/>
            <person name="Barry K.W."/>
            <person name="Cichocki N."/>
            <person name="Veneault-Fourrey C."/>
            <person name="LaButti K."/>
            <person name="Lindquist E.A."/>
            <person name="Lipzen A."/>
            <person name="Lundell T."/>
            <person name="Morin E."/>
            <person name="Murat C."/>
            <person name="Riley R."/>
            <person name="Ohm R."/>
            <person name="Sun H."/>
            <person name="Tunlid A."/>
            <person name="Henrissat B."/>
            <person name="Grigoriev I.V."/>
            <person name="Hibbett D.S."/>
            <person name="Martin F."/>
        </authorList>
    </citation>
    <scope>NUCLEOTIDE SEQUENCE [LARGE SCALE GENOMIC DNA]</scope>
    <source>
        <strain evidence="3">F 1598</strain>
    </source>
</reference>
<organism evidence="2 3">
    <name type="scientific">Piloderma croceum (strain F 1598)</name>
    <dbReference type="NCBI Taxonomy" id="765440"/>
    <lineage>
        <taxon>Eukaryota</taxon>
        <taxon>Fungi</taxon>
        <taxon>Dikarya</taxon>
        <taxon>Basidiomycota</taxon>
        <taxon>Agaricomycotina</taxon>
        <taxon>Agaricomycetes</taxon>
        <taxon>Agaricomycetidae</taxon>
        <taxon>Atheliales</taxon>
        <taxon>Atheliaceae</taxon>
        <taxon>Piloderma</taxon>
    </lineage>
</organism>
<dbReference type="InParanoid" id="A0A0C3ETA0"/>
<name>A0A0C3ETA0_PILCF</name>
<gene>
    <name evidence="2" type="ORF">PILCRDRAFT_17176</name>
</gene>
<feature type="compositionally biased region" description="Low complexity" evidence="1">
    <location>
        <begin position="72"/>
        <end position="90"/>
    </location>
</feature>
<dbReference type="AlphaFoldDB" id="A0A0C3ETA0"/>